<evidence type="ECO:0000259" key="1">
    <source>
        <dbReference type="Pfam" id="PF20736"/>
    </source>
</evidence>
<protein>
    <submittedName>
        <fullName evidence="2">Glycoside hydrolase family 127 protein</fullName>
    </submittedName>
</protein>
<evidence type="ECO:0000313" key="3">
    <source>
        <dbReference type="Proteomes" id="UP000673394"/>
    </source>
</evidence>
<dbReference type="PANTHER" id="PTHR43465">
    <property type="entry name" value="DUF1680 DOMAIN PROTEIN (AFU_ORTHOLOGUE AFUA_1G08910)"/>
    <property type="match status" value="1"/>
</dbReference>
<reference evidence="2 3" key="1">
    <citation type="submission" date="2021-04" db="EMBL/GenBank/DDBJ databases">
        <title>Paenibacillus sp. DLE-14 whole genome sequence.</title>
        <authorList>
            <person name="Ham Y.J."/>
        </authorList>
    </citation>
    <scope>NUCLEOTIDE SEQUENCE [LARGE SCALE GENOMIC DNA]</scope>
    <source>
        <strain evidence="2 3">DLE-14</strain>
    </source>
</reference>
<gene>
    <name evidence="2" type="ORF">I8J30_25205</name>
</gene>
<dbReference type="RefSeq" id="WP_210662832.1">
    <property type="nucleotide sequence ID" value="NZ_JAGKSP010000014.1"/>
</dbReference>
<comment type="caution">
    <text evidence="2">The sequence shown here is derived from an EMBL/GenBank/DDBJ whole genome shotgun (WGS) entry which is preliminary data.</text>
</comment>
<name>A0ABS5CJF6_9BACL</name>
<dbReference type="InterPro" id="IPR049174">
    <property type="entry name" value="Beta-AFase-like"/>
</dbReference>
<organism evidence="2 3">
    <name type="scientific">Paenibacillus lignilyticus</name>
    <dbReference type="NCBI Taxonomy" id="1172615"/>
    <lineage>
        <taxon>Bacteria</taxon>
        <taxon>Bacillati</taxon>
        <taxon>Bacillota</taxon>
        <taxon>Bacilli</taxon>
        <taxon>Bacillales</taxon>
        <taxon>Paenibacillaceae</taxon>
        <taxon>Paenibacillus</taxon>
    </lineage>
</organism>
<evidence type="ECO:0000313" key="2">
    <source>
        <dbReference type="EMBL" id="MBP3966006.1"/>
    </source>
</evidence>
<proteinExistence type="predicted"/>
<keyword evidence="3" id="KW-1185">Reference proteome</keyword>
<keyword evidence="2" id="KW-0378">Hydrolase</keyword>
<dbReference type="EMBL" id="JAGKSP010000014">
    <property type="protein sequence ID" value="MBP3966006.1"/>
    <property type="molecule type" value="Genomic_DNA"/>
</dbReference>
<accession>A0ABS5CJF6</accession>
<dbReference type="InterPro" id="IPR008928">
    <property type="entry name" value="6-hairpin_glycosidase_sf"/>
</dbReference>
<dbReference type="Pfam" id="PF20736">
    <property type="entry name" value="Glyco_hydro127M"/>
    <property type="match status" value="1"/>
</dbReference>
<dbReference type="InterPro" id="IPR049046">
    <property type="entry name" value="Beta-AFase-like_GH127_middle"/>
</dbReference>
<dbReference type="GO" id="GO:0016787">
    <property type="term" value="F:hydrolase activity"/>
    <property type="evidence" value="ECO:0007669"/>
    <property type="project" value="UniProtKB-KW"/>
</dbReference>
<feature type="domain" description="Non-reducing end beta-L-arabinofuranosidase-like GH127 middle" evidence="1">
    <location>
        <begin position="374"/>
        <end position="470"/>
    </location>
</feature>
<sequence length="558" mass="62131">MAMSRNTIALEQIAVQGDLLDRLHANAARLADTLYSPEEVFKPSSYDWPGDNEGRTLLAQILTARATGKDALHLDAILAKLPLHMNVLGYFGNILPEGITDEQQLSGNSWFLRALCELYAWRQSPAVLDQIGRIVKNLLLPAHSHFAHYPTDPSERAEGGEASGTLADKTVRDWYLSTDIGCAFIMLDGATHAYELLKWPELKATIEEMISRFLEIDLSGINAQTHATLSALRGILRYYGMSGNKSLLHAAESIYSLYLSEGKTENYANRNWFNRPWWTEPCAVVDSFVAAIELWRYTDQPRYLETAHLIYYNAISHGQRENGGFGCDCCTREEEPSLYALENVYEAYWCCTMRGGEGLSRAAEYSYWLRDDEVTVPFYHANLVELLFAEGPVAMKLETRYPYEGQAALTVVSSPGAIEKTIKLFVPQYAVPGSVALLLNGEAMDKIIPNNGFIEITAALTTGTKLELSFGIALQQIPASSSKPSEGQAPFMLRHGSLLLHGPLGVEGLSIQAHTTLAPKGNAVYRDERHERDFSPIYRPIREASKQDALAKKPILFR</sequence>
<dbReference type="PANTHER" id="PTHR43465:SF2">
    <property type="entry name" value="DUF1680 DOMAIN PROTEIN (AFU_ORTHOLOGUE AFUA_1G08910)"/>
    <property type="match status" value="1"/>
</dbReference>
<dbReference type="SUPFAM" id="SSF48208">
    <property type="entry name" value="Six-hairpin glycosidases"/>
    <property type="match status" value="1"/>
</dbReference>
<dbReference type="Proteomes" id="UP000673394">
    <property type="component" value="Unassembled WGS sequence"/>
</dbReference>